<dbReference type="InterPro" id="IPR034704">
    <property type="entry name" value="Ribosomal_bL28/bL31-like_sf"/>
</dbReference>
<dbReference type="PANTHER" id="PTHR13528">
    <property type="entry name" value="39S RIBOSOMAL PROTEIN L28, MITOCHONDRIAL"/>
    <property type="match status" value="1"/>
</dbReference>
<keyword evidence="2 6" id="KW-0689">Ribosomal protein</keyword>
<dbReference type="SUPFAM" id="SSF143800">
    <property type="entry name" value="L28p-like"/>
    <property type="match status" value="1"/>
</dbReference>
<accession>A0A6C1DYK3</accession>
<dbReference type="GO" id="GO:0005762">
    <property type="term" value="C:mitochondrial large ribosomal subunit"/>
    <property type="evidence" value="ECO:0007669"/>
    <property type="project" value="TreeGrafter"/>
</dbReference>
<keyword evidence="3" id="KW-0687">Ribonucleoprotein</keyword>
<evidence type="ECO:0000256" key="2">
    <source>
        <dbReference type="ARBA" id="ARBA00022980"/>
    </source>
</evidence>
<evidence type="ECO:0000313" key="7">
    <source>
        <dbReference type="Proteomes" id="UP000501346"/>
    </source>
</evidence>
<reference evidence="6 7" key="1">
    <citation type="journal article" date="2019" name="BMC Genomics">
        <title>Chromosome level assembly and comparative genome analysis confirm lager-brewing yeasts originated from a single hybridization.</title>
        <authorList>
            <person name="Salazar A.N."/>
            <person name="Gorter de Vries A.R."/>
            <person name="van den Broek M."/>
            <person name="Brouwers N."/>
            <person name="de la Torre Cortes P."/>
            <person name="Kuijpers N.G.A."/>
            <person name="Daran J.G."/>
            <person name="Abeel T."/>
        </authorList>
    </citation>
    <scope>NUCLEOTIDE SEQUENCE [LARGE SCALE GENOMIC DNA]</scope>
    <source>
        <strain evidence="6 7">CBS 1483</strain>
    </source>
</reference>
<dbReference type="PANTHER" id="PTHR13528:SF2">
    <property type="entry name" value="LARGE RIBOSOMAL SUBUNIT PROTEIN BL28M"/>
    <property type="match status" value="1"/>
</dbReference>
<dbReference type="AlphaFoldDB" id="A0A6C1DYK3"/>
<dbReference type="Gene3D" id="2.30.170.40">
    <property type="entry name" value="Ribosomal protein L28/L24"/>
    <property type="match status" value="1"/>
</dbReference>
<dbReference type="Pfam" id="PF00830">
    <property type="entry name" value="Ribosomal_L28"/>
    <property type="match status" value="1"/>
</dbReference>
<dbReference type="FunFam" id="2.30.170.40:FF:000003">
    <property type="entry name" value="54S ribosomal protein L24"/>
    <property type="match status" value="1"/>
</dbReference>
<keyword evidence="7" id="KW-1185">Reference proteome</keyword>
<dbReference type="GO" id="GO:0003735">
    <property type="term" value="F:structural constituent of ribosome"/>
    <property type="evidence" value="ECO:0007669"/>
    <property type="project" value="InterPro"/>
</dbReference>
<evidence type="ECO:0000256" key="1">
    <source>
        <dbReference type="ARBA" id="ARBA00008760"/>
    </source>
</evidence>
<dbReference type="InterPro" id="IPR037147">
    <property type="entry name" value="Ribosomal_bL28_sf"/>
</dbReference>
<dbReference type="EMBL" id="CP048994">
    <property type="protein sequence ID" value="QID81703.1"/>
    <property type="molecule type" value="Genomic_DNA"/>
</dbReference>
<gene>
    <name evidence="6" type="primary">MRPL24_1</name>
    <name evidence="6" type="ORF">GRS66_004096</name>
</gene>
<sequence length="258" mass="30023">MQKIFRPFQLTRGFTSSVKNFRQWRLIETRKIAKQPNYQVGDAKPLHMPKERKKFPDYKYGESNIFKQSNKGLYGGSFVQFGNNISESKAKTRKKWLPNVVKKGLWSETLNRKISIKMTAKVLKTISKEGGIDNYLTKEKSARIKELGPTGWKLRYRVLKRKDEIENPPHKDAPIIEMAGGKKAKIYYDEIVNGSPRKISVGRRRLMSFLYPLEKLEYRSVGKDLNHKKFVELFADVPVKDILARLEDHKFDLSTITV</sequence>
<evidence type="ECO:0000256" key="4">
    <source>
        <dbReference type="ARBA" id="ARBA00035269"/>
    </source>
</evidence>
<dbReference type="OrthoDB" id="361870at2759"/>
<evidence type="ECO:0000256" key="5">
    <source>
        <dbReference type="ARBA" id="ARBA00037226"/>
    </source>
</evidence>
<comment type="function">
    <text evidence="5">Component of the mitochondrial ribosome (mitoribosome), a dedicated translation machinery responsible for the synthesis of mitochondrial genome-encoded proteins, including at least some of the essential transmembrane subunits of the mitochondrial respiratory chain. The mitoribosomes are attached to the mitochondrial inner membrane and translation products are cotranslationally integrated into the membrane.</text>
</comment>
<comment type="similarity">
    <text evidence="1">Belongs to the bacterial ribosomal protein bL28 family.</text>
</comment>
<proteinExistence type="inferred from homology"/>
<name>A0A6C1DYK3_SACPS</name>
<protein>
    <recommendedName>
        <fullName evidence="4">Large ribosomal subunit protein bL28m</fullName>
    </recommendedName>
</protein>
<dbReference type="InterPro" id="IPR026569">
    <property type="entry name" value="Ribosomal_bL28"/>
</dbReference>
<evidence type="ECO:0000313" key="6">
    <source>
        <dbReference type="EMBL" id="QID81703.1"/>
    </source>
</evidence>
<dbReference type="Proteomes" id="UP000501346">
    <property type="component" value="Chromosome ScXIII"/>
</dbReference>
<organism evidence="6 7">
    <name type="scientific">Saccharomyces pastorianus</name>
    <name type="common">Lager yeast</name>
    <name type="synonym">Saccharomyces cerevisiae x Saccharomyces eubayanus</name>
    <dbReference type="NCBI Taxonomy" id="27292"/>
    <lineage>
        <taxon>Eukaryota</taxon>
        <taxon>Fungi</taxon>
        <taxon>Dikarya</taxon>
        <taxon>Ascomycota</taxon>
        <taxon>Saccharomycotina</taxon>
        <taxon>Saccharomycetes</taxon>
        <taxon>Saccharomycetales</taxon>
        <taxon>Saccharomycetaceae</taxon>
        <taxon>Saccharomyces</taxon>
    </lineage>
</organism>
<evidence type="ECO:0000256" key="3">
    <source>
        <dbReference type="ARBA" id="ARBA00023274"/>
    </source>
</evidence>